<dbReference type="HOGENOM" id="CLU_1143547_0_0_1"/>
<evidence type="ECO:0000313" key="1">
    <source>
        <dbReference type="EMBL" id="EFX78835.1"/>
    </source>
</evidence>
<gene>
    <name evidence="1" type="ORF">DAPPUDRAFT_104970</name>
</gene>
<dbReference type="OrthoDB" id="10299923at2759"/>
<dbReference type="KEGG" id="dpx:DAPPUDRAFT_104970"/>
<dbReference type="EMBL" id="GL732555">
    <property type="protein sequence ID" value="EFX78835.1"/>
    <property type="molecule type" value="Genomic_DNA"/>
</dbReference>
<organism evidence="1 2">
    <name type="scientific">Daphnia pulex</name>
    <name type="common">Water flea</name>
    <dbReference type="NCBI Taxonomy" id="6669"/>
    <lineage>
        <taxon>Eukaryota</taxon>
        <taxon>Metazoa</taxon>
        <taxon>Ecdysozoa</taxon>
        <taxon>Arthropoda</taxon>
        <taxon>Crustacea</taxon>
        <taxon>Branchiopoda</taxon>
        <taxon>Diplostraca</taxon>
        <taxon>Cladocera</taxon>
        <taxon>Anomopoda</taxon>
        <taxon>Daphniidae</taxon>
        <taxon>Daphnia</taxon>
    </lineage>
</organism>
<dbReference type="AlphaFoldDB" id="E9GNZ2"/>
<proteinExistence type="predicted"/>
<keyword evidence="2" id="KW-1185">Reference proteome</keyword>
<evidence type="ECO:0000313" key="2">
    <source>
        <dbReference type="Proteomes" id="UP000000305"/>
    </source>
</evidence>
<reference evidence="1 2" key="1">
    <citation type="journal article" date="2011" name="Science">
        <title>The ecoresponsive genome of Daphnia pulex.</title>
        <authorList>
            <person name="Colbourne J.K."/>
            <person name="Pfrender M.E."/>
            <person name="Gilbert D."/>
            <person name="Thomas W.K."/>
            <person name="Tucker A."/>
            <person name="Oakley T.H."/>
            <person name="Tokishita S."/>
            <person name="Aerts A."/>
            <person name="Arnold G.J."/>
            <person name="Basu M.K."/>
            <person name="Bauer D.J."/>
            <person name="Caceres C.E."/>
            <person name="Carmel L."/>
            <person name="Casola C."/>
            <person name="Choi J.H."/>
            <person name="Detter J.C."/>
            <person name="Dong Q."/>
            <person name="Dusheyko S."/>
            <person name="Eads B.D."/>
            <person name="Frohlich T."/>
            <person name="Geiler-Samerotte K.A."/>
            <person name="Gerlach D."/>
            <person name="Hatcher P."/>
            <person name="Jogdeo S."/>
            <person name="Krijgsveld J."/>
            <person name="Kriventseva E.V."/>
            <person name="Kultz D."/>
            <person name="Laforsch C."/>
            <person name="Lindquist E."/>
            <person name="Lopez J."/>
            <person name="Manak J.R."/>
            <person name="Muller J."/>
            <person name="Pangilinan J."/>
            <person name="Patwardhan R.P."/>
            <person name="Pitluck S."/>
            <person name="Pritham E.J."/>
            <person name="Rechtsteiner A."/>
            <person name="Rho M."/>
            <person name="Rogozin I.B."/>
            <person name="Sakarya O."/>
            <person name="Salamov A."/>
            <person name="Schaack S."/>
            <person name="Shapiro H."/>
            <person name="Shiga Y."/>
            <person name="Skalitzky C."/>
            <person name="Smith Z."/>
            <person name="Souvorov A."/>
            <person name="Sung W."/>
            <person name="Tang Z."/>
            <person name="Tsuchiya D."/>
            <person name="Tu H."/>
            <person name="Vos H."/>
            <person name="Wang M."/>
            <person name="Wolf Y.I."/>
            <person name="Yamagata H."/>
            <person name="Yamada T."/>
            <person name="Ye Y."/>
            <person name="Shaw J.R."/>
            <person name="Andrews J."/>
            <person name="Crease T.J."/>
            <person name="Tang H."/>
            <person name="Lucas S.M."/>
            <person name="Robertson H.M."/>
            <person name="Bork P."/>
            <person name="Koonin E.V."/>
            <person name="Zdobnov E.M."/>
            <person name="Grigoriev I.V."/>
            <person name="Lynch M."/>
            <person name="Boore J.L."/>
        </authorList>
    </citation>
    <scope>NUCLEOTIDE SEQUENCE [LARGE SCALE GENOMIC DNA]</scope>
</reference>
<name>E9GNZ2_DAPPU</name>
<dbReference type="Proteomes" id="UP000000305">
    <property type="component" value="Unassembled WGS sequence"/>
</dbReference>
<protein>
    <submittedName>
        <fullName evidence="1">Uncharacterized protein</fullName>
    </submittedName>
</protein>
<sequence length="243" mass="27739">MADSNKIFQIICYISPTHFQLDKYLNSCAITFTSKLNPNDGKISKNVGLNEFIRSAEFDRLMNDPLRACASYPLKVKTAALLLILRLIVWDRWGCLIPLVELWQTAKQIATLTSVKNHDWAATFHRVTIGNLEEYVPSECRQEFVCRFLPDLVNGSRTGYKKAFDQLMDTWSSNLTLPSADFQFIYDCLGDPVNETRRQTLLSQRLWSQLVRGFGGQSLPMESIDVTMTEDDEEEALMGAKDH</sequence>
<dbReference type="InParanoid" id="E9GNZ2"/>
<accession>E9GNZ2</accession>